<dbReference type="SUPFAM" id="SSF46689">
    <property type="entry name" value="Homeodomain-like"/>
    <property type="match status" value="1"/>
</dbReference>
<reference evidence="2 3" key="1">
    <citation type="journal article" date="2013" name="Int. J. Syst. Evol. Microbiol.">
        <title>Ilumatobacter nonamiense sp. nov. and Ilumatobacter coccineum sp. nov., isolated from seashore sand.</title>
        <authorList>
            <person name="Matsumoto A."/>
            <person name="Kasai H."/>
            <person name="Matsuo Y."/>
            <person name="Shizuri Y."/>
            <person name="Ichikawa N."/>
            <person name="Fujita N."/>
            <person name="Omura S."/>
            <person name="Takahashi Y."/>
        </authorList>
    </citation>
    <scope>NUCLEOTIDE SEQUENCE [LARGE SCALE GENOMIC DNA]</scope>
    <source>
        <strain evidence="3">NBRC 103263 / KCTC 29153 / YM16-304</strain>
    </source>
</reference>
<proteinExistence type="predicted"/>
<dbReference type="RefSeq" id="WP_015442663.1">
    <property type="nucleotide sequence ID" value="NC_020520.1"/>
</dbReference>
<sequence length="205" mass="22697">MENTVIDKAEGPQRESGSETDGRVLRRSRNMAAVRGAIVELLAERAHLSIPIVARRAGVASRSVYRYYGVLEEAVRDAVTTRLEEEIQRVPEPSQINPHQDIDVKLDRVSRERVLMWFEVAPLLGHLPENVVEAAMLRLDSAVLTAFGPELDALDESVRASAESALAVLVRMRTINTLAGRCNRDLTETTAALRFAMERLLAPTG</sequence>
<dbReference type="OrthoDB" id="5242390at2"/>
<dbReference type="Gene3D" id="1.10.357.10">
    <property type="entry name" value="Tetracycline Repressor, domain 2"/>
    <property type="match status" value="1"/>
</dbReference>
<evidence type="ECO:0008006" key="4">
    <source>
        <dbReference type="Google" id="ProtNLM"/>
    </source>
</evidence>
<protein>
    <recommendedName>
        <fullName evidence="4">TetR family transcriptional regulator</fullName>
    </recommendedName>
</protein>
<organism evidence="2 3">
    <name type="scientific">Ilumatobacter coccineus (strain NBRC 103263 / KCTC 29153 / YM16-304)</name>
    <dbReference type="NCBI Taxonomy" id="1313172"/>
    <lineage>
        <taxon>Bacteria</taxon>
        <taxon>Bacillati</taxon>
        <taxon>Actinomycetota</taxon>
        <taxon>Acidimicrobiia</taxon>
        <taxon>Acidimicrobiales</taxon>
        <taxon>Ilumatobacteraceae</taxon>
        <taxon>Ilumatobacter</taxon>
    </lineage>
</organism>
<name>A0A6C7EHG1_ILUCY</name>
<dbReference type="AlphaFoldDB" id="A0A6C7EHG1"/>
<evidence type="ECO:0000256" key="1">
    <source>
        <dbReference type="SAM" id="MobiDB-lite"/>
    </source>
</evidence>
<dbReference type="KEGG" id="aym:YM304_31020"/>
<evidence type="ECO:0000313" key="3">
    <source>
        <dbReference type="Proteomes" id="UP000011863"/>
    </source>
</evidence>
<feature type="region of interest" description="Disordered" evidence="1">
    <location>
        <begin position="1"/>
        <end position="23"/>
    </location>
</feature>
<dbReference type="EMBL" id="AP012057">
    <property type="protein sequence ID" value="BAN03416.1"/>
    <property type="molecule type" value="Genomic_DNA"/>
</dbReference>
<keyword evidence="3" id="KW-1185">Reference proteome</keyword>
<evidence type="ECO:0000313" key="2">
    <source>
        <dbReference type="EMBL" id="BAN03416.1"/>
    </source>
</evidence>
<dbReference type="InterPro" id="IPR009057">
    <property type="entry name" value="Homeodomain-like_sf"/>
</dbReference>
<gene>
    <name evidence="2" type="ORF">YM304_31020</name>
</gene>
<dbReference type="Proteomes" id="UP000011863">
    <property type="component" value="Chromosome"/>
</dbReference>
<accession>A0A6C7EHG1</accession>